<feature type="transmembrane region" description="Helical" evidence="1">
    <location>
        <begin position="144"/>
        <end position="164"/>
    </location>
</feature>
<dbReference type="Proteomes" id="UP000257076">
    <property type="component" value="Unassembled WGS sequence"/>
</dbReference>
<keyword evidence="3" id="KW-1185">Reference proteome</keyword>
<keyword evidence="1" id="KW-1133">Transmembrane helix</keyword>
<dbReference type="RefSeq" id="WP_115885583.1">
    <property type="nucleotide sequence ID" value="NZ_CBCSHX010000004.1"/>
</dbReference>
<comment type="caution">
    <text evidence="2">The sequence shown here is derived from an EMBL/GenBank/DDBJ whole genome shotgun (WGS) entry which is preliminary data.</text>
</comment>
<feature type="transmembrane region" description="Helical" evidence="1">
    <location>
        <begin position="232"/>
        <end position="251"/>
    </location>
</feature>
<feature type="transmembrane region" description="Helical" evidence="1">
    <location>
        <begin position="76"/>
        <end position="94"/>
    </location>
</feature>
<feature type="transmembrane region" description="Helical" evidence="1">
    <location>
        <begin position="176"/>
        <end position="194"/>
    </location>
</feature>
<feature type="transmembrane region" description="Helical" evidence="1">
    <location>
        <begin position="106"/>
        <end position="123"/>
    </location>
</feature>
<evidence type="ECO:0000313" key="2">
    <source>
        <dbReference type="EMBL" id="REG23424.1"/>
    </source>
</evidence>
<reference evidence="2 3" key="1">
    <citation type="submission" date="2018-08" db="EMBL/GenBank/DDBJ databases">
        <title>Genomic Encyclopedia of Type Strains, Phase IV (KMG-IV): sequencing the most valuable type-strain genomes for metagenomic binning, comparative biology and taxonomic classification.</title>
        <authorList>
            <person name="Goeker M."/>
        </authorList>
    </citation>
    <scope>NUCLEOTIDE SEQUENCE [LARGE SCALE GENOMIC DNA]</scope>
    <source>
        <strain evidence="2 3">DSM 17274</strain>
    </source>
</reference>
<organism evidence="2 3">
    <name type="scientific">Jeotgalicoccus halotolerans</name>
    <dbReference type="NCBI Taxonomy" id="157227"/>
    <lineage>
        <taxon>Bacteria</taxon>
        <taxon>Bacillati</taxon>
        <taxon>Bacillota</taxon>
        <taxon>Bacilli</taxon>
        <taxon>Bacillales</taxon>
        <taxon>Staphylococcaceae</taxon>
        <taxon>Jeotgalicoccus</taxon>
    </lineage>
</organism>
<evidence type="ECO:0000256" key="1">
    <source>
        <dbReference type="SAM" id="Phobius"/>
    </source>
</evidence>
<name>A0A3E0AUL3_9STAP</name>
<accession>A0A3E0AUL3</accession>
<dbReference type="OrthoDB" id="1750748at2"/>
<keyword evidence="1" id="KW-0812">Transmembrane</keyword>
<keyword evidence="1" id="KW-0472">Membrane</keyword>
<proteinExistence type="predicted"/>
<dbReference type="AlphaFoldDB" id="A0A3E0AUL3"/>
<evidence type="ECO:0000313" key="3">
    <source>
        <dbReference type="Proteomes" id="UP000257076"/>
    </source>
</evidence>
<protein>
    <submittedName>
        <fullName evidence="2">Uncharacterized protein</fullName>
    </submittedName>
</protein>
<dbReference type="SUPFAM" id="SSF158560">
    <property type="entry name" value="BH3980-like"/>
    <property type="match status" value="1"/>
</dbReference>
<sequence>MLSKEAEKFLTEFRLEMMAHGKQDEAIDDMEAELEDHLIQAEQDGKSVKDVTGGSVKEYIKNISGEMPVVNNIKRYITLFIVYLAGILTVPSLISGDFDWTLSNILYYAAIIILGPLLIYYGFKYVLVNFASFKSEKIELKGTILIFVFSFLYMGFLVGSLLLVRNYPLVTFFEPSSSFNITIGFILLAVLVIGSLIMRQWFYALLAFGLAAPEIIAQIFADGGPQSENYIIISSIVLLVFAILLFVGMYLKNRKDAQKNN</sequence>
<dbReference type="PANTHER" id="PTHR41307:SF1">
    <property type="entry name" value="MEMBRANE PROTEIN"/>
    <property type="match status" value="1"/>
</dbReference>
<dbReference type="EMBL" id="QUMW01000013">
    <property type="protein sequence ID" value="REG23424.1"/>
    <property type="molecule type" value="Genomic_DNA"/>
</dbReference>
<dbReference type="PANTHER" id="PTHR41307">
    <property type="entry name" value="MEMBRANE PROTEIN-RELATED"/>
    <property type="match status" value="1"/>
</dbReference>
<feature type="transmembrane region" description="Helical" evidence="1">
    <location>
        <begin position="201"/>
        <end position="220"/>
    </location>
</feature>
<gene>
    <name evidence="2" type="ORF">DFR63_1796</name>
</gene>